<name>A0AAE0RY72_9BIVA</name>
<keyword evidence="2" id="KW-1133">Transmembrane helix</keyword>
<dbReference type="GO" id="GO:0008028">
    <property type="term" value="F:monocarboxylic acid transmembrane transporter activity"/>
    <property type="evidence" value="ECO:0007669"/>
    <property type="project" value="TreeGrafter"/>
</dbReference>
<dbReference type="EMBL" id="JAEAOA010000501">
    <property type="protein sequence ID" value="KAK3581832.1"/>
    <property type="molecule type" value="Genomic_DNA"/>
</dbReference>
<dbReference type="GO" id="GO:0016020">
    <property type="term" value="C:membrane"/>
    <property type="evidence" value="ECO:0007669"/>
    <property type="project" value="UniProtKB-SubCell"/>
</dbReference>
<feature type="transmembrane region" description="Helical" evidence="2">
    <location>
        <begin position="293"/>
        <end position="313"/>
    </location>
</feature>
<gene>
    <name evidence="4" type="ORF">CHS0354_007235</name>
</gene>
<feature type="domain" description="Major facilitator superfamily (MFS) profile" evidence="3">
    <location>
        <begin position="14"/>
        <end position="409"/>
    </location>
</feature>
<feature type="transmembrane region" description="Helical" evidence="2">
    <location>
        <begin position="138"/>
        <end position="158"/>
    </location>
</feature>
<dbReference type="AlphaFoldDB" id="A0AAE0RY72"/>
<evidence type="ECO:0000256" key="1">
    <source>
        <dbReference type="ARBA" id="ARBA00004141"/>
    </source>
</evidence>
<comment type="caution">
    <text evidence="4">The sequence shown here is derived from an EMBL/GenBank/DDBJ whole genome shotgun (WGS) entry which is preliminary data.</text>
</comment>
<evidence type="ECO:0000256" key="2">
    <source>
        <dbReference type="SAM" id="Phobius"/>
    </source>
</evidence>
<comment type="subcellular location">
    <subcellularLocation>
        <location evidence="1">Membrane</location>
        <topology evidence="1">Multi-pass membrane protein</topology>
    </subcellularLocation>
</comment>
<evidence type="ECO:0000313" key="4">
    <source>
        <dbReference type="EMBL" id="KAK3581832.1"/>
    </source>
</evidence>
<evidence type="ECO:0000259" key="3">
    <source>
        <dbReference type="PROSITE" id="PS50850"/>
    </source>
</evidence>
<accession>A0AAE0RY72</accession>
<keyword evidence="5" id="KW-1185">Reference proteome</keyword>
<feature type="transmembrane region" description="Helical" evidence="2">
    <location>
        <begin position="359"/>
        <end position="377"/>
    </location>
</feature>
<dbReference type="PANTHER" id="PTHR11360:SF284">
    <property type="entry name" value="EG:103B4.3 PROTEIN-RELATED"/>
    <property type="match status" value="1"/>
</dbReference>
<feature type="transmembrane region" description="Helical" evidence="2">
    <location>
        <begin position="261"/>
        <end position="281"/>
    </location>
</feature>
<dbReference type="InterPro" id="IPR011701">
    <property type="entry name" value="MFS"/>
</dbReference>
<feature type="transmembrane region" description="Helical" evidence="2">
    <location>
        <begin position="80"/>
        <end position="100"/>
    </location>
</feature>
<dbReference type="PANTHER" id="PTHR11360">
    <property type="entry name" value="MONOCARBOXYLATE TRANSPORTER"/>
    <property type="match status" value="1"/>
</dbReference>
<dbReference type="InterPro" id="IPR050327">
    <property type="entry name" value="Proton-linked_MCT"/>
</dbReference>
<dbReference type="InterPro" id="IPR036259">
    <property type="entry name" value="MFS_trans_sf"/>
</dbReference>
<reference evidence="4" key="1">
    <citation type="journal article" date="2021" name="Genome Biol. Evol.">
        <title>A High-Quality Reference Genome for a Parasitic Bivalve with Doubly Uniparental Inheritance (Bivalvia: Unionida).</title>
        <authorList>
            <person name="Smith C.H."/>
        </authorList>
    </citation>
    <scope>NUCLEOTIDE SEQUENCE</scope>
    <source>
        <strain evidence="4">CHS0354</strain>
    </source>
</reference>
<sequence length="498" mass="54071">MTSMHDADKGWSWIVLFASFGSFVINGSLLYGIGIVNVALLEQYDEPLWTTAWAAAAFAALTSIAGPLSSYIVDKFSCRVAIMTCGLLTSVGCLSASFAPSIHWCVVTYGIIAGTGSGIGYTAAMIVIGFNFRKIRKLAMSIAVAGVGIGVFVFSPVLEIVRDYYGNRGFFIILAGIALHQFVFGALCKPSSLEMERHKNKGMESSDKASFSWPSIRQNCDVYMHKPILCFSLSMLMYGIGTYMIFVHLPNYSIQKGFTPFQASWLISVCGLFTVVSRILTIMASNNDNIDDIILYSGLFGSLALGTFLFPLYSSAFAGQMVFSIMLGTYFGGCYAIMNSISLRLVGLKHLAAATGMELLCCSLGTVIGPVLSGAIVDHGGTYEQAFMIAAFCILIGAALGMATVLFYASNSSHYGSEIDIVIDRVGRKCEAESIFGIKSREEKYKKSKKNLKNLADPKSNSLLSLSVENAKLWTINVDDEIHKLLRGEEIQYIDDSS</sequence>
<protein>
    <recommendedName>
        <fullName evidence="3">Major facilitator superfamily (MFS) profile domain-containing protein</fullName>
    </recommendedName>
</protein>
<evidence type="ECO:0000313" key="5">
    <source>
        <dbReference type="Proteomes" id="UP001195483"/>
    </source>
</evidence>
<dbReference type="InterPro" id="IPR020846">
    <property type="entry name" value="MFS_dom"/>
</dbReference>
<keyword evidence="2" id="KW-0472">Membrane</keyword>
<dbReference type="PROSITE" id="PS50850">
    <property type="entry name" value="MFS"/>
    <property type="match status" value="1"/>
</dbReference>
<dbReference type="SUPFAM" id="SSF103473">
    <property type="entry name" value="MFS general substrate transporter"/>
    <property type="match status" value="1"/>
</dbReference>
<reference evidence="4" key="3">
    <citation type="submission" date="2023-05" db="EMBL/GenBank/DDBJ databases">
        <authorList>
            <person name="Smith C.H."/>
        </authorList>
    </citation>
    <scope>NUCLEOTIDE SEQUENCE</scope>
    <source>
        <strain evidence="4">CHS0354</strain>
        <tissue evidence="4">Mantle</tissue>
    </source>
</reference>
<feature type="transmembrane region" description="Helical" evidence="2">
    <location>
        <begin position="106"/>
        <end position="131"/>
    </location>
</feature>
<feature type="transmembrane region" description="Helical" evidence="2">
    <location>
        <begin position="228"/>
        <end position="249"/>
    </location>
</feature>
<feature type="transmembrane region" description="Helical" evidence="2">
    <location>
        <begin position="170"/>
        <end position="188"/>
    </location>
</feature>
<dbReference type="Proteomes" id="UP001195483">
    <property type="component" value="Unassembled WGS sequence"/>
</dbReference>
<reference evidence="4" key="2">
    <citation type="journal article" date="2021" name="Genome Biol. Evol.">
        <title>Developing a high-quality reference genome for a parasitic bivalve with doubly uniparental inheritance (Bivalvia: Unionida).</title>
        <authorList>
            <person name="Smith C.H."/>
        </authorList>
    </citation>
    <scope>NUCLEOTIDE SEQUENCE</scope>
    <source>
        <strain evidence="4">CHS0354</strain>
        <tissue evidence="4">Mantle</tissue>
    </source>
</reference>
<proteinExistence type="predicted"/>
<keyword evidence="2" id="KW-0812">Transmembrane</keyword>
<feature type="transmembrane region" description="Helical" evidence="2">
    <location>
        <begin position="389"/>
        <end position="409"/>
    </location>
</feature>
<organism evidence="4 5">
    <name type="scientific">Potamilus streckersoni</name>
    <dbReference type="NCBI Taxonomy" id="2493646"/>
    <lineage>
        <taxon>Eukaryota</taxon>
        <taxon>Metazoa</taxon>
        <taxon>Spiralia</taxon>
        <taxon>Lophotrochozoa</taxon>
        <taxon>Mollusca</taxon>
        <taxon>Bivalvia</taxon>
        <taxon>Autobranchia</taxon>
        <taxon>Heteroconchia</taxon>
        <taxon>Palaeoheterodonta</taxon>
        <taxon>Unionida</taxon>
        <taxon>Unionoidea</taxon>
        <taxon>Unionidae</taxon>
        <taxon>Ambleminae</taxon>
        <taxon>Lampsilini</taxon>
        <taxon>Potamilus</taxon>
    </lineage>
</organism>
<dbReference type="Gene3D" id="1.20.1250.20">
    <property type="entry name" value="MFS general substrate transporter like domains"/>
    <property type="match status" value="1"/>
</dbReference>
<dbReference type="Pfam" id="PF07690">
    <property type="entry name" value="MFS_1"/>
    <property type="match status" value="1"/>
</dbReference>
<feature type="transmembrane region" description="Helical" evidence="2">
    <location>
        <begin position="52"/>
        <end position="73"/>
    </location>
</feature>
<feature type="transmembrane region" description="Helical" evidence="2">
    <location>
        <begin position="319"/>
        <end position="338"/>
    </location>
</feature>
<feature type="transmembrane region" description="Helical" evidence="2">
    <location>
        <begin position="12"/>
        <end position="40"/>
    </location>
</feature>